<dbReference type="EMBL" id="BAAAMY010000004">
    <property type="protein sequence ID" value="GAA1917487.1"/>
    <property type="molecule type" value="Genomic_DNA"/>
</dbReference>
<dbReference type="Proteomes" id="UP001501612">
    <property type="component" value="Unassembled WGS sequence"/>
</dbReference>
<gene>
    <name evidence="3" type="ORF">GCM10009737_18690</name>
</gene>
<comment type="similarity">
    <text evidence="1">Belongs to the UPF0225 family.</text>
</comment>
<dbReference type="SUPFAM" id="SSF54427">
    <property type="entry name" value="NTF2-like"/>
    <property type="match status" value="1"/>
</dbReference>
<proteinExistence type="inferred from homology"/>
<dbReference type="Pfam" id="PF17775">
    <property type="entry name" value="YchJ_M-like"/>
    <property type="match status" value="1"/>
</dbReference>
<evidence type="ECO:0000256" key="1">
    <source>
        <dbReference type="HAMAP-Rule" id="MF_00612"/>
    </source>
</evidence>
<evidence type="ECO:0000313" key="4">
    <source>
        <dbReference type="Proteomes" id="UP001501612"/>
    </source>
</evidence>
<dbReference type="InterPro" id="IPR032710">
    <property type="entry name" value="NTF2-like_dom_sf"/>
</dbReference>
<feature type="domain" description="YchJ-like middle NTF2-like" evidence="2">
    <location>
        <begin position="38"/>
        <end position="133"/>
    </location>
</feature>
<reference evidence="3 4" key="1">
    <citation type="journal article" date="2019" name="Int. J. Syst. Evol. Microbiol.">
        <title>The Global Catalogue of Microorganisms (GCM) 10K type strain sequencing project: providing services to taxonomists for standard genome sequencing and annotation.</title>
        <authorList>
            <consortium name="The Broad Institute Genomics Platform"/>
            <consortium name="The Broad Institute Genome Sequencing Center for Infectious Disease"/>
            <person name="Wu L."/>
            <person name="Ma J."/>
        </authorList>
    </citation>
    <scope>NUCLEOTIDE SEQUENCE [LARGE SCALE GENOMIC DNA]</scope>
    <source>
        <strain evidence="3 4">JCM 14046</strain>
    </source>
</reference>
<sequence length="137" mass="14839">MSGALGRVARGAEDPCPCGGPTYGGCCRPLHHGAPAATAEALMRSRYSAYALGETDHLWRTWHPRTRPARVTAHDALSWRGLEVHATTGGDGPEDTEGTVTFTARYDGPTGPEVLREHSRFVRRGGRWVYLDGTPPD</sequence>
<dbReference type="HAMAP" id="MF_00612">
    <property type="entry name" value="UPF0225"/>
    <property type="match status" value="1"/>
</dbReference>
<dbReference type="InterPro" id="IPR023006">
    <property type="entry name" value="YchJ-like"/>
</dbReference>
<comment type="caution">
    <text evidence="3">The sequence shown here is derived from an EMBL/GenBank/DDBJ whole genome shotgun (WGS) entry which is preliminary data.</text>
</comment>
<evidence type="ECO:0000313" key="3">
    <source>
        <dbReference type="EMBL" id="GAA1917487.1"/>
    </source>
</evidence>
<dbReference type="PANTHER" id="PTHR33747">
    <property type="entry name" value="UPF0225 PROTEIN SCO1677"/>
    <property type="match status" value="1"/>
</dbReference>
<name>A0ABN2PFC2_9ACTN</name>
<protein>
    <recommendedName>
        <fullName evidence="1">UPF0225 protein GCM10009737_18690</fullName>
    </recommendedName>
</protein>
<organism evidence="3 4">
    <name type="scientific">Nocardioides lentus</name>
    <dbReference type="NCBI Taxonomy" id="338077"/>
    <lineage>
        <taxon>Bacteria</taxon>
        <taxon>Bacillati</taxon>
        <taxon>Actinomycetota</taxon>
        <taxon>Actinomycetes</taxon>
        <taxon>Propionibacteriales</taxon>
        <taxon>Nocardioidaceae</taxon>
        <taxon>Nocardioides</taxon>
    </lineage>
</organism>
<accession>A0ABN2PFC2</accession>
<dbReference type="InterPro" id="IPR048469">
    <property type="entry name" value="YchJ-like_M"/>
</dbReference>
<dbReference type="RefSeq" id="WP_344006430.1">
    <property type="nucleotide sequence ID" value="NZ_BAAAMY010000004.1"/>
</dbReference>
<evidence type="ECO:0000259" key="2">
    <source>
        <dbReference type="Pfam" id="PF17775"/>
    </source>
</evidence>
<dbReference type="Gene3D" id="3.10.450.50">
    <property type="match status" value="1"/>
</dbReference>
<keyword evidence="4" id="KW-1185">Reference proteome</keyword>
<dbReference type="PANTHER" id="PTHR33747:SF1">
    <property type="entry name" value="ADENYLATE CYCLASE-ASSOCIATED CAP C-TERMINAL DOMAIN-CONTAINING PROTEIN"/>
    <property type="match status" value="1"/>
</dbReference>